<keyword evidence="5" id="KW-0804">Transcription</keyword>
<dbReference type="InterPro" id="IPR016032">
    <property type="entry name" value="Sig_transdc_resp-reg_C-effctor"/>
</dbReference>
<evidence type="ECO:0000313" key="10">
    <source>
        <dbReference type="Proteomes" id="UP000649259"/>
    </source>
</evidence>
<accession>A0ABQ3RX82</accession>
<comment type="caution">
    <text evidence="9">The sequence shown here is derived from an EMBL/GenBank/DDBJ whole genome shotgun (WGS) entry which is preliminary data.</text>
</comment>
<dbReference type="InterPro" id="IPR011990">
    <property type="entry name" value="TPR-like_helical_dom_sf"/>
</dbReference>
<dbReference type="EMBL" id="BNEB01000002">
    <property type="protein sequence ID" value="GHI60471.1"/>
    <property type="molecule type" value="Genomic_DNA"/>
</dbReference>
<dbReference type="Gene3D" id="1.25.40.10">
    <property type="entry name" value="Tetratricopeptide repeat domain"/>
    <property type="match status" value="2"/>
</dbReference>
<dbReference type="InterPro" id="IPR036388">
    <property type="entry name" value="WH-like_DNA-bd_sf"/>
</dbReference>
<evidence type="ECO:0000259" key="8">
    <source>
        <dbReference type="PROSITE" id="PS51755"/>
    </source>
</evidence>
<dbReference type="SUPFAM" id="SSF48452">
    <property type="entry name" value="TPR-like"/>
    <property type="match status" value="2"/>
</dbReference>
<dbReference type="PANTHER" id="PTHR35807:SF1">
    <property type="entry name" value="TRANSCRIPTIONAL REGULATOR REDD"/>
    <property type="match status" value="1"/>
</dbReference>
<evidence type="ECO:0000256" key="1">
    <source>
        <dbReference type="ARBA" id="ARBA00005820"/>
    </source>
</evidence>
<dbReference type="InterPro" id="IPR005158">
    <property type="entry name" value="BTAD"/>
</dbReference>
<dbReference type="PROSITE" id="PS51755">
    <property type="entry name" value="OMPR_PHOB"/>
    <property type="match status" value="1"/>
</dbReference>
<dbReference type="PRINTS" id="PR00364">
    <property type="entry name" value="DISEASERSIST"/>
</dbReference>
<evidence type="ECO:0000256" key="4">
    <source>
        <dbReference type="ARBA" id="ARBA00023125"/>
    </source>
</evidence>
<dbReference type="PANTHER" id="PTHR35807">
    <property type="entry name" value="TRANSCRIPTIONAL REGULATOR REDD-RELATED"/>
    <property type="match status" value="1"/>
</dbReference>
<dbReference type="CDD" id="cd15831">
    <property type="entry name" value="BTAD"/>
    <property type="match status" value="1"/>
</dbReference>
<keyword evidence="2" id="KW-0902">Two-component regulatory system</keyword>
<feature type="domain" description="OmpR/PhoB-type" evidence="8">
    <location>
        <begin position="1"/>
        <end position="98"/>
    </location>
</feature>
<proteinExistence type="inferred from homology"/>
<evidence type="ECO:0000256" key="5">
    <source>
        <dbReference type="ARBA" id="ARBA00023163"/>
    </source>
</evidence>
<evidence type="ECO:0000256" key="6">
    <source>
        <dbReference type="PROSITE-ProRule" id="PRU01091"/>
    </source>
</evidence>
<protein>
    <submittedName>
        <fullName evidence="9">SARP family transcriptional regulator</fullName>
    </submittedName>
</protein>
<feature type="region of interest" description="Disordered" evidence="7">
    <location>
        <begin position="249"/>
        <end position="270"/>
    </location>
</feature>
<dbReference type="Proteomes" id="UP000649259">
    <property type="component" value="Unassembled WGS sequence"/>
</dbReference>
<dbReference type="RefSeq" id="WP_189918861.1">
    <property type="nucleotide sequence ID" value="NZ_BMSI01000002.1"/>
</dbReference>
<name>A0ABQ3RX82_9ACTN</name>
<sequence length="951" mass="101927">MPQVRLLGPVELAGPERTTEVGPPQRRAVLAALAVDAGRPVAADVVITRVWGPAPPQGARRSVYSHIARIRQICEQTPEPADRRLRLTRRSGGYVLEAGREEVDVHRFRHLIGQARTDALPDPARASLLGEALGLWRGEPLSGLDGIWAERTREAWRRERVDATVQWASVRTRLGDPASAIGPLSALLGEHPLVEPLAEALMRALYSAGRGPEALECYAAVRQRLAEELGTDPGTALREVHQLVLRGRSLGSTGPAAAPEPPRPRPQREVIPAQLPLSVRGFTGREKELSHLDGIVDTARSSAPVVISAVSGTAGVGKTTLAVHWGHRMRGHFPDGQLYVNLRGFDPGGPARDPAEALRGFLDAFQVPPARIPAGVEAQAALYRSLLADRRVLVVLDNARDAEQVRPLLPGAPGCLALVTSRNRLTSLAVAEGAHLLALDVLTPAEAGSMLADRLGAARTAAEPAAVAAVVESCAGLPLALAVVAARAAAQPHIPLATLADELTGTGDRLDALDGGDPASQVRAVFSWSYDSLGPAAARLFRLLGLHPGPDVTASAAASLAGSSPAQVRAQLSELTRTHLLAEPVPGRYTFHDLLREYAGELARAEDPRDDRLEATHRMLDHYLHTAVEAQRLLGPPADRVVPAPARPGVAPERPADREAATAWFTAEHPVLLNAVHHAFDAGCDRHVWQLAAALTTFQQRSVLWSDWTAVHTVALASAHRLADPAAEACARRNLGNAASALGRQAEARDHLERAAELYRELGDPGGAGHTCLALGRVSTRQGLRSQALDHSRRAVDLFGAAGDRAWQAMALNNVGWDQAELGHYEEAIVHGRQALALVAHTGHTSGEAHTWDTLGYAHHHLGRHEEAATCYEQATVLFHELGDRYFEADILAHLGDTHHAARRPDAARDAWTRSLGLFEELGHPDVDALRARLLHHLGKDPADTVLPDRA</sequence>
<comment type="similarity">
    <text evidence="1">Belongs to the AfsR/DnrI/RedD regulatory family.</text>
</comment>
<dbReference type="Pfam" id="PF00486">
    <property type="entry name" value="Trans_reg_C"/>
    <property type="match status" value="1"/>
</dbReference>
<evidence type="ECO:0000256" key="7">
    <source>
        <dbReference type="SAM" id="MobiDB-lite"/>
    </source>
</evidence>
<evidence type="ECO:0000256" key="2">
    <source>
        <dbReference type="ARBA" id="ARBA00023012"/>
    </source>
</evidence>
<dbReference type="SMART" id="SM00028">
    <property type="entry name" value="TPR"/>
    <property type="match status" value="4"/>
</dbReference>
<dbReference type="GeneID" id="91470023"/>
<keyword evidence="3" id="KW-0805">Transcription regulation</keyword>
<reference evidence="10" key="1">
    <citation type="submission" date="2023-07" db="EMBL/GenBank/DDBJ databases">
        <title>Whole genome shotgun sequence of Streptomyces cacaoi subsp. asoensis NBRC 13813.</title>
        <authorList>
            <person name="Komaki H."/>
            <person name="Tamura T."/>
        </authorList>
    </citation>
    <scope>NUCLEOTIDE SEQUENCE [LARGE SCALE GENOMIC DNA]</scope>
    <source>
        <strain evidence="10">NBRC 13813</strain>
    </source>
</reference>
<dbReference type="InterPro" id="IPR001867">
    <property type="entry name" value="OmpR/PhoB-type_DNA-bd"/>
</dbReference>
<dbReference type="InterPro" id="IPR051677">
    <property type="entry name" value="AfsR-DnrI-RedD_regulator"/>
</dbReference>
<dbReference type="SMART" id="SM01043">
    <property type="entry name" value="BTAD"/>
    <property type="match status" value="1"/>
</dbReference>
<evidence type="ECO:0000313" key="9">
    <source>
        <dbReference type="EMBL" id="GHI60471.1"/>
    </source>
</evidence>
<dbReference type="Gene3D" id="3.40.50.300">
    <property type="entry name" value="P-loop containing nucleotide triphosphate hydrolases"/>
    <property type="match status" value="1"/>
</dbReference>
<dbReference type="Gene3D" id="1.10.10.10">
    <property type="entry name" value="Winged helix-like DNA-binding domain superfamily/Winged helix DNA-binding domain"/>
    <property type="match status" value="1"/>
</dbReference>
<dbReference type="Pfam" id="PF03704">
    <property type="entry name" value="BTAD"/>
    <property type="match status" value="1"/>
</dbReference>
<evidence type="ECO:0000256" key="3">
    <source>
        <dbReference type="ARBA" id="ARBA00023015"/>
    </source>
</evidence>
<gene>
    <name evidence="9" type="ORF">Saso_21210</name>
</gene>
<dbReference type="Pfam" id="PF13374">
    <property type="entry name" value="TPR_10"/>
    <property type="match status" value="1"/>
</dbReference>
<keyword evidence="4 6" id="KW-0238">DNA-binding</keyword>
<dbReference type="SUPFAM" id="SSF46894">
    <property type="entry name" value="C-terminal effector domain of the bipartite response regulators"/>
    <property type="match status" value="1"/>
</dbReference>
<feature type="DNA-binding region" description="OmpR/PhoB-type" evidence="6">
    <location>
        <begin position="1"/>
        <end position="98"/>
    </location>
</feature>
<dbReference type="SMART" id="SM00862">
    <property type="entry name" value="Trans_reg_C"/>
    <property type="match status" value="1"/>
</dbReference>
<organism evidence="9 10">
    <name type="scientific">Streptomyces asoensis</name>
    <dbReference type="NCBI Taxonomy" id="249586"/>
    <lineage>
        <taxon>Bacteria</taxon>
        <taxon>Bacillati</taxon>
        <taxon>Actinomycetota</taxon>
        <taxon>Actinomycetes</taxon>
        <taxon>Kitasatosporales</taxon>
        <taxon>Streptomycetaceae</taxon>
        <taxon>Streptomyces</taxon>
    </lineage>
</organism>
<dbReference type="InterPro" id="IPR019734">
    <property type="entry name" value="TPR_rpt"/>
</dbReference>
<dbReference type="InterPro" id="IPR027417">
    <property type="entry name" value="P-loop_NTPase"/>
</dbReference>
<keyword evidence="10" id="KW-1185">Reference proteome</keyword>
<dbReference type="SUPFAM" id="SSF52540">
    <property type="entry name" value="P-loop containing nucleoside triphosphate hydrolases"/>
    <property type="match status" value="1"/>
</dbReference>
<dbReference type="Pfam" id="PF13424">
    <property type="entry name" value="TPR_12"/>
    <property type="match status" value="2"/>
</dbReference>